<protein>
    <submittedName>
        <fullName evidence="7">LacI family transcriptional regulator</fullName>
    </submittedName>
</protein>
<dbReference type="AlphaFoldDB" id="A0A4R1NGV0"/>
<dbReference type="SMART" id="SM00354">
    <property type="entry name" value="HTH_LACI"/>
    <property type="match status" value="1"/>
</dbReference>
<keyword evidence="2" id="KW-0805">Transcription regulation</keyword>
<evidence type="ECO:0000256" key="1">
    <source>
        <dbReference type="ARBA" id="ARBA00022491"/>
    </source>
</evidence>
<evidence type="ECO:0000256" key="3">
    <source>
        <dbReference type="ARBA" id="ARBA00023125"/>
    </source>
</evidence>
<gene>
    <name evidence="7" type="ORF">EZJ58_5023</name>
</gene>
<dbReference type="Pfam" id="PF00356">
    <property type="entry name" value="LacI"/>
    <property type="match status" value="1"/>
</dbReference>
<dbReference type="CDD" id="cd01392">
    <property type="entry name" value="HTH_LacI"/>
    <property type="match status" value="1"/>
</dbReference>
<dbReference type="Proteomes" id="UP000294555">
    <property type="component" value="Unassembled WGS sequence"/>
</dbReference>
<dbReference type="GO" id="GO:0000976">
    <property type="term" value="F:transcription cis-regulatory region binding"/>
    <property type="evidence" value="ECO:0007669"/>
    <property type="project" value="TreeGrafter"/>
</dbReference>
<evidence type="ECO:0000259" key="6">
    <source>
        <dbReference type="PROSITE" id="PS50932"/>
    </source>
</evidence>
<dbReference type="EMBL" id="SJOI01000001">
    <property type="protein sequence ID" value="TCL06733.1"/>
    <property type="molecule type" value="Genomic_DNA"/>
</dbReference>
<dbReference type="SUPFAM" id="SSF47413">
    <property type="entry name" value="lambda repressor-like DNA-binding domains"/>
    <property type="match status" value="1"/>
</dbReference>
<organism evidence="7 8">
    <name type="scientific">Sodalis ligni</name>
    <dbReference type="NCBI Taxonomy" id="2697027"/>
    <lineage>
        <taxon>Bacteria</taxon>
        <taxon>Pseudomonadati</taxon>
        <taxon>Pseudomonadota</taxon>
        <taxon>Gammaproteobacteria</taxon>
        <taxon>Enterobacterales</taxon>
        <taxon>Bruguierivoracaceae</taxon>
        <taxon>Sodalis</taxon>
    </lineage>
</organism>
<keyword evidence="1" id="KW-0678">Repressor</keyword>
<reference evidence="7 8" key="1">
    <citation type="submission" date="2019-02" db="EMBL/GenBank/DDBJ databases">
        <title>Investigation of anaerobic lignin degradation for improved lignocellulosic biofuels.</title>
        <authorList>
            <person name="Deangelis K."/>
        </authorList>
    </citation>
    <scope>NUCLEOTIDE SEQUENCE [LARGE SCALE GENOMIC DNA]</scope>
    <source>
        <strain evidence="7 8">159R</strain>
    </source>
</reference>
<dbReference type="PANTHER" id="PTHR30146:SF148">
    <property type="entry name" value="HTH-TYPE TRANSCRIPTIONAL REPRESSOR PURR-RELATED"/>
    <property type="match status" value="1"/>
</dbReference>
<evidence type="ECO:0000313" key="7">
    <source>
        <dbReference type="EMBL" id="TCL06733.1"/>
    </source>
</evidence>
<proteinExistence type="predicted"/>
<dbReference type="InterPro" id="IPR000843">
    <property type="entry name" value="HTH_LacI"/>
</dbReference>
<evidence type="ECO:0000256" key="5">
    <source>
        <dbReference type="SAM" id="MobiDB-lite"/>
    </source>
</evidence>
<dbReference type="GO" id="GO:0003700">
    <property type="term" value="F:DNA-binding transcription factor activity"/>
    <property type="evidence" value="ECO:0007669"/>
    <property type="project" value="TreeGrafter"/>
</dbReference>
<dbReference type="OrthoDB" id="9798934at2"/>
<accession>A0A4R1NGV0</accession>
<dbReference type="Gene3D" id="3.40.50.2300">
    <property type="match status" value="2"/>
</dbReference>
<evidence type="ECO:0000256" key="4">
    <source>
        <dbReference type="ARBA" id="ARBA00023163"/>
    </source>
</evidence>
<dbReference type="PROSITE" id="PS50932">
    <property type="entry name" value="HTH_LACI_2"/>
    <property type="match status" value="1"/>
</dbReference>
<dbReference type="SUPFAM" id="SSF53822">
    <property type="entry name" value="Periplasmic binding protein-like I"/>
    <property type="match status" value="1"/>
</dbReference>
<dbReference type="InterPro" id="IPR010982">
    <property type="entry name" value="Lambda_DNA-bd_dom_sf"/>
</dbReference>
<name>A0A4R1NGV0_9GAMM</name>
<dbReference type="InterPro" id="IPR046335">
    <property type="entry name" value="LacI/GalR-like_sensor"/>
</dbReference>
<sequence length="363" mass="39985">MTKTRKSKHGGPGLREIAAEANVSIATVSRVLNGNARVDPAMRKQVLDAADRLNIDTPQPSKSGALVFLLSNRTMLPPFHACILAGAESYCAAHGWDLFFVSLSYPPNATSRELHLPKLLQRREMVRGVILAGNPSPNLIELLEQKNISYVVLGSNILGEFPTLKNDVVFSDEMRGGEDVTRYLISLGHRDIWFVGNTRLPWFARYHEGYCRVMEEASLTPRLSSIDSEDDTEIGYLGTKYLLSTGEPVSAIFAGNDSSACGVYKGLREQGLRIPENISVVGCNDTVGDLLYPSLTTIREFPEQMGRHMAELLLERIANPELESRRLMMPTQFIRRDSCAPVAGGETHSADDSDSAFSAISQQ</sequence>
<dbReference type="Gene3D" id="1.10.260.40">
    <property type="entry name" value="lambda repressor-like DNA-binding domains"/>
    <property type="match status" value="1"/>
</dbReference>
<evidence type="ECO:0000313" key="8">
    <source>
        <dbReference type="Proteomes" id="UP000294555"/>
    </source>
</evidence>
<keyword evidence="4" id="KW-0804">Transcription</keyword>
<feature type="region of interest" description="Disordered" evidence="5">
    <location>
        <begin position="342"/>
        <end position="363"/>
    </location>
</feature>
<dbReference type="RefSeq" id="WP_132926368.1">
    <property type="nucleotide sequence ID" value="NZ_SJOI01000001.1"/>
</dbReference>
<dbReference type="PROSITE" id="PS00356">
    <property type="entry name" value="HTH_LACI_1"/>
    <property type="match status" value="1"/>
</dbReference>
<dbReference type="InterPro" id="IPR028082">
    <property type="entry name" value="Peripla_BP_I"/>
</dbReference>
<dbReference type="PANTHER" id="PTHR30146">
    <property type="entry name" value="LACI-RELATED TRANSCRIPTIONAL REPRESSOR"/>
    <property type="match status" value="1"/>
</dbReference>
<keyword evidence="8" id="KW-1185">Reference proteome</keyword>
<feature type="domain" description="HTH lacI-type" evidence="6">
    <location>
        <begin position="12"/>
        <end position="54"/>
    </location>
</feature>
<comment type="caution">
    <text evidence="7">The sequence shown here is derived from an EMBL/GenBank/DDBJ whole genome shotgun (WGS) entry which is preliminary data.</text>
</comment>
<dbReference type="Pfam" id="PF13377">
    <property type="entry name" value="Peripla_BP_3"/>
    <property type="match status" value="1"/>
</dbReference>
<evidence type="ECO:0000256" key="2">
    <source>
        <dbReference type="ARBA" id="ARBA00023015"/>
    </source>
</evidence>
<dbReference type="CDD" id="cd06267">
    <property type="entry name" value="PBP1_LacI_sugar_binding-like"/>
    <property type="match status" value="1"/>
</dbReference>
<keyword evidence="3" id="KW-0238">DNA-binding</keyword>